<dbReference type="AlphaFoldDB" id="E1RHI1"/>
<keyword evidence="5" id="KW-1185">Reference proteome</keyword>
<dbReference type="InterPro" id="IPR036612">
    <property type="entry name" value="KH_dom_type_1_sf"/>
</dbReference>
<evidence type="ECO:0000259" key="3">
    <source>
        <dbReference type="SMART" id="SM00322"/>
    </source>
</evidence>
<protein>
    <submittedName>
        <fullName evidence="4">KH domain protein</fullName>
    </submittedName>
</protein>
<gene>
    <name evidence="4" type="ordered locus">Mpet_2822</name>
</gene>
<dbReference type="SMART" id="SM00322">
    <property type="entry name" value="KH"/>
    <property type="match status" value="2"/>
</dbReference>
<dbReference type="PANTHER" id="PTHR12826:SF13">
    <property type="entry name" value="RNA-BINDING PROTEIN PNO1"/>
    <property type="match status" value="1"/>
</dbReference>
<dbReference type="NCBIfam" id="NF010332">
    <property type="entry name" value="PRK13763.2-2"/>
    <property type="match status" value="1"/>
</dbReference>
<dbReference type="PANTHER" id="PTHR12826">
    <property type="entry name" value="RIBONUCLEASE Y"/>
    <property type="match status" value="1"/>
</dbReference>
<dbReference type="STRING" id="679926.Mpet_2822"/>
<dbReference type="SUPFAM" id="SSF54791">
    <property type="entry name" value="Eukaryotic type KH-domain (KH-domain type I)"/>
    <property type="match status" value="2"/>
</dbReference>
<dbReference type="RefSeq" id="WP_013330737.1">
    <property type="nucleotide sequence ID" value="NC_014507.1"/>
</dbReference>
<proteinExistence type="predicted"/>
<dbReference type="NCBIfam" id="TIGR03665">
    <property type="entry name" value="arCOG04150"/>
    <property type="match status" value="1"/>
</dbReference>
<dbReference type="PROSITE" id="PS50084">
    <property type="entry name" value="KH_TYPE_1"/>
    <property type="match status" value="2"/>
</dbReference>
<dbReference type="GO" id="GO:0003723">
    <property type="term" value="F:RNA binding"/>
    <property type="evidence" value="ECO:0007669"/>
    <property type="project" value="UniProtKB-UniRule"/>
</dbReference>
<dbReference type="Pfam" id="PF00013">
    <property type="entry name" value="KH_1"/>
    <property type="match status" value="1"/>
</dbReference>
<dbReference type="InterPro" id="IPR004088">
    <property type="entry name" value="KH_dom_type_1"/>
</dbReference>
<evidence type="ECO:0000313" key="5">
    <source>
        <dbReference type="Proteomes" id="UP000006565"/>
    </source>
</evidence>
<dbReference type="EMBL" id="CP002117">
    <property type="protein sequence ID" value="ADN37564.1"/>
    <property type="molecule type" value="Genomic_DNA"/>
</dbReference>
<accession>E1RHI1</accession>
<feature type="domain" description="K Homology" evidence="3">
    <location>
        <begin position="87"/>
        <end position="153"/>
    </location>
</feature>
<dbReference type="KEGG" id="mpi:Mpet_2822"/>
<name>E1RHI1_METP4</name>
<dbReference type="InterPro" id="IPR019964">
    <property type="entry name" value="KH_domain_protein_archaea"/>
</dbReference>
<evidence type="ECO:0000313" key="4">
    <source>
        <dbReference type="EMBL" id="ADN37564.1"/>
    </source>
</evidence>
<dbReference type="InterPro" id="IPR004087">
    <property type="entry name" value="KH_dom"/>
</dbReference>
<reference evidence="4 5" key="1">
    <citation type="journal article" date="2010" name="Stand. Genomic Sci.">
        <title>Complete genome sequence of Methanoplanus petrolearius type strain (SEBR 4847).</title>
        <authorList>
            <person name="Brambilla E."/>
            <person name="Djao O.D."/>
            <person name="Daligault H."/>
            <person name="Lapidus A."/>
            <person name="Lucas S."/>
            <person name="Hammon N."/>
            <person name="Nolan M."/>
            <person name="Tice H."/>
            <person name="Cheng J.F."/>
            <person name="Han C."/>
            <person name="Tapia R."/>
            <person name="Goodwin L."/>
            <person name="Pitluck S."/>
            <person name="Liolios K."/>
            <person name="Ivanova N."/>
            <person name="Mavromatis K."/>
            <person name="Mikhailova N."/>
            <person name="Pati A."/>
            <person name="Chen A."/>
            <person name="Palaniappan K."/>
            <person name="Land M."/>
            <person name="Hauser L."/>
            <person name="Chang Y.J."/>
            <person name="Jeffries C.D."/>
            <person name="Rohde M."/>
            <person name="Spring S."/>
            <person name="Sikorski J."/>
            <person name="Goker M."/>
            <person name="Woyke T."/>
            <person name="Bristow J."/>
            <person name="Eisen J.A."/>
            <person name="Markowitz V."/>
            <person name="Hugenholtz P."/>
            <person name="Kyrpides N.C."/>
            <person name="Klenk H.P."/>
        </authorList>
    </citation>
    <scope>NUCLEOTIDE SEQUENCE [LARGE SCALE GENOMIC DNA]</scope>
    <source>
        <strain evidence="5">DSM 11571 / OCM 486 / SEBR 4847</strain>
    </source>
</reference>
<evidence type="ECO:0000256" key="1">
    <source>
        <dbReference type="ARBA" id="ARBA00022884"/>
    </source>
</evidence>
<dbReference type="Gene3D" id="3.30.1370.10">
    <property type="entry name" value="K Homology domain, type 1"/>
    <property type="match status" value="2"/>
</dbReference>
<evidence type="ECO:0000256" key="2">
    <source>
        <dbReference type="PROSITE-ProRule" id="PRU00117"/>
    </source>
</evidence>
<dbReference type="GeneID" id="9745317"/>
<dbReference type="Pfam" id="PF22891">
    <property type="entry name" value="KH_PNO1_2nd"/>
    <property type="match status" value="1"/>
</dbReference>
<dbReference type="Proteomes" id="UP000006565">
    <property type="component" value="Chromosome"/>
</dbReference>
<feature type="domain" description="K Homology" evidence="3">
    <location>
        <begin position="2"/>
        <end position="65"/>
    </location>
</feature>
<dbReference type="eggNOG" id="arCOG04150">
    <property type="taxonomic scope" value="Archaea"/>
</dbReference>
<dbReference type="HOGENOM" id="CLU_064992_3_0_2"/>
<organism evidence="4 5">
    <name type="scientific">Methanolacinia petrolearia (strain DSM 11571 / OCM 486 / SEBR 4847)</name>
    <name type="common">Methanoplanus petrolearius</name>
    <dbReference type="NCBI Taxonomy" id="679926"/>
    <lineage>
        <taxon>Archaea</taxon>
        <taxon>Methanobacteriati</taxon>
        <taxon>Methanobacteriota</taxon>
        <taxon>Stenosarchaea group</taxon>
        <taxon>Methanomicrobia</taxon>
        <taxon>Methanomicrobiales</taxon>
        <taxon>Methanomicrobiaceae</taxon>
        <taxon>Methanolacinia</taxon>
    </lineage>
</organism>
<keyword evidence="1 2" id="KW-0694">RNA-binding</keyword>
<sequence length="180" mass="19843">MATQEIKVTQARIAVIIGKGGATKRKIEKETQTVISVDSEDGLVTIDGEDAPLVLKAADIITAINRGFSPKRSFCLLEDEDMMLDIIDLTAACKNPKQMERVRGRIIGKAGKAREQIEDMTGAEISVLGKTVAIIGGIEQVKTARHAIEMLIEGMPHESVFTYLDKKKKEAKANIFDYYY</sequence>
<dbReference type="InterPro" id="IPR055211">
    <property type="entry name" value="KH_PNO1_2nd"/>
</dbReference>
<dbReference type="OrthoDB" id="7870at2157"/>